<dbReference type="EMBL" id="CAJPVJ010012947">
    <property type="protein sequence ID" value="CAG2174598.1"/>
    <property type="molecule type" value="Genomic_DNA"/>
</dbReference>
<dbReference type="EMBL" id="OC927772">
    <property type="protein sequence ID" value="CAD7657412.1"/>
    <property type="molecule type" value="Genomic_DNA"/>
</dbReference>
<evidence type="ECO:0000313" key="2">
    <source>
        <dbReference type="EMBL" id="CAD7657412.1"/>
    </source>
</evidence>
<reference evidence="2" key="1">
    <citation type="submission" date="2020-11" db="EMBL/GenBank/DDBJ databases">
        <authorList>
            <person name="Tran Van P."/>
        </authorList>
    </citation>
    <scope>NUCLEOTIDE SEQUENCE</scope>
</reference>
<keyword evidence="3" id="KW-1185">Reference proteome</keyword>
<dbReference type="SUPFAM" id="SSF81383">
    <property type="entry name" value="F-box domain"/>
    <property type="match status" value="1"/>
</dbReference>
<dbReference type="InterPro" id="IPR036047">
    <property type="entry name" value="F-box-like_dom_sf"/>
</dbReference>
<feature type="region of interest" description="Disordered" evidence="1">
    <location>
        <begin position="1"/>
        <end position="24"/>
    </location>
</feature>
<dbReference type="SUPFAM" id="SSF52047">
    <property type="entry name" value="RNI-like"/>
    <property type="match status" value="1"/>
</dbReference>
<dbReference type="Proteomes" id="UP000728032">
    <property type="component" value="Unassembled WGS sequence"/>
</dbReference>
<gene>
    <name evidence="2" type="ORF">ONB1V03_LOCUS14042</name>
</gene>
<accession>A0A7R9MCE2</accession>
<dbReference type="OrthoDB" id="549243at2759"/>
<evidence type="ECO:0000313" key="3">
    <source>
        <dbReference type="Proteomes" id="UP000728032"/>
    </source>
</evidence>
<dbReference type="AlphaFoldDB" id="A0A7R9MCE2"/>
<organism evidence="2">
    <name type="scientific">Oppiella nova</name>
    <dbReference type="NCBI Taxonomy" id="334625"/>
    <lineage>
        <taxon>Eukaryota</taxon>
        <taxon>Metazoa</taxon>
        <taxon>Ecdysozoa</taxon>
        <taxon>Arthropoda</taxon>
        <taxon>Chelicerata</taxon>
        <taxon>Arachnida</taxon>
        <taxon>Acari</taxon>
        <taxon>Acariformes</taxon>
        <taxon>Sarcoptiformes</taxon>
        <taxon>Oribatida</taxon>
        <taxon>Brachypylina</taxon>
        <taxon>Oppioidea</taxon>
        <taxon>Oppiidae</taxon>
        <taxon>Oppiella</taxon>
    </lineage>
</organism>
<dbReference type="Gene3D" id="3.80.10.10">
    <property type="entry name" value="Ribonuclease Inhibitor"/>
    <property type="match status" value="1"/>
</dbReference>
<sequence length="276" mass="31792">MAHKKTKTERNGTTDEGKESGQQPQMYASDSLDRFGDDLCQHLVSYLPFEDRFRCECVSKQFARCLYDTIDGIAINRKLMKKMKTKNIFGEEFIDFQNLSQILRKCGNIETIDCRNVGSNTRLVSEAIDELLDNCRHLKTVHCDFDTIDDNLMSYLCQLFGSLFTHIVCFKTSLKHCVSVCHKLSHLTVQTLDSVFDETDNHSLAKNLMKFEFTFDPQFTNDMFNTFIANNKSLKTLTINRIDPNIESQETVIGLMNDVIPNRLRTHCLSLWSKLA</sequence>
<evidence type="ECO:0000256" key="1">
    <source>
        <dbReference type="SAM" id="MobiDB-lite"/>
    </source>
</evidence>
<proteinExistence type="predicted"/>
<feature type="compositionally biased region" description="Basic and acidic residues" evidence="1">
    <location>
        <begin position="8"/>
        <end position="19"/>
    </location>
</feature>
<dbReference type="InterPro" id="IPR032675">
    <property type="entry name" value="LRR_dom_sf"/>
</dbReference>
<protein>
    <recommendedName>
        <fullName evidence="4">F-box domain-containing protein</fullName>
    </recommendedName>
</protein>
<evidence type="ECO:0008006" key="4">
    <source>
        <dbReference type="Google" id="ProtNLM"/>
    </source>
</evidence>
<name>A0A7R9MCE2_9ACAR</name>